<reference evidence="3 4" key="1">
    <citation type="submission" date="2021-02" db="EMBL/GenBank/DDBJ databases">
        <title>De Novo genome assembly of isolated myxobacteria.</title>
        <authorList>
            <person name="Stevens D.C."/>
        </authorList>
    </citation>
    <scope>NUCLEOTIDE SEQUENCE [LARGE SCALE GENOMIC DNA]</scope>
    <source>
        <strain evidence="4">SCPEA02</strain>
    </source>
</reference>
<dbReference type="EMBL" id="CP071090">
    <property type="protein sequence ID" value="QSQ28203.1"/>
    <property type="molecule type" value="Genomic_DNA"/>
</dbReference>
<sequence>MWLGILLTGTLLTGCTRGDLVASIHSRDAGLSDVGDDSPPTDAGTSDGGTPPDSGTPSDSGTPPGDWSTYCDGQGPPIIVGDTVSGTQVCGGRLAEQTFRQALCTCEGLALSAPMETDAFRSASGPYQPGGQGGDVSVNGAFFANDSVTVGGTLRVGGTGGIQLARTLSVGGALQNSGPLTGSAATASIAADARVRGDVALSSITVGGILTVPPEYTLGPAQAAGVRREPVDPITPCACDAASQVDVAALITHHAGDNDNAAISLDAAALESISGERTLELPCGRFFLTSITGTGRATLTIRARTALFIQDGVDLGEGLTVDVQPPGELDLFIGGRVSVAGPLLLGSTAMPSRVRVYVTRSTVLALSAGSTLAGNLYAPGAYLSTSGDADVYGSIFVRHLEAAGPLRFHYDADVLEAGAACPP</sequence>
<dbReference type="Proteomes" id="UP000662747">
    <property type="component" value="Chromosome"/>
</dbReference>
<organism evidence="3 4">
    <name type="scientific">Pyxidicoccus parkwayensis</name>
    <dbReference type="NCBI Taxonomy" id="2813578"/>
    <lineage>
        <taxon>Bacteria</taxon>
        <taxon>Pseudomonadati</taxon>
        <taxon>Myxococcota</taxon>
        <taxon>Myxococcia</taxon>
        <taxon>Myxococcales</taxon>
        <taxon>Cystobacterineae</taxon>
        <taxon>Myxococcaceae</taxon>
        <taxon>Pyxidicoccus</taxon>
    </lineage>
</organism>
<proteinExistence type="predicted"/>
<protein>
    <recommendedName>
        <fullName evidence="2">DUF7305 domain-containing protein</fullName>
    </recommendedName>
</protein>
<accession>A0ABX7PCM3</accession>
<name>A0ABX7PCM3_9BACT</name>
<evidence type="ECO:0000259" key="2">
    <source>
        <dbReference type="Pfam" id="PF23981"/>
    </source>
</evidence>
<keyword evidence="4" id="KW-1185">Reference proteome</keyword>
<dbReference type="InterPro" id="IPR055729">
    <property type="entry name" value="DUF7305"/>
</dbReference>
<evidence type="ECO:0000256" key="1">
    <source>
        <dbReference type="SAM" id="MobiDB-lite"/>
    </source>
</evidence>
<gene>
    <name evidence="3" type="ORF">JY651_22050</name>
</gene>
<dbReference type="Pfam" id="PF23981">
    <property type="entry name" value="DUF7305"/>
    <property type="match status" value="1"/>
</dbReference>
<evidence type="ECO:0000313" key="4">
    <source>
        <dbReference type="Proteomes" id="UP000662747"/>
    </source>
</evidence>
<feature type="region of interest" description="Disordered" evidence="1">
    <location>
        <begin position="29"/>
        <end position="74"/>
    </location>
</feature>
<evidence type="ECO:0000313" key="3">
    <source>
        <dbReference type="EMBL" id="QSQ28203.1"/>
    </source>
</evidence>
<feature type="domain" description="DUF7305" evidence="2">
    <location>
        <begin position="250"/>
        <end position="413"/>
    </location>
</feature>